<dbReference type="EMBL" id="CM023484">
    <property type="protein sequence ID" value="KAH6932665.1"/>
    <property type="molecule type" value="Genomic_DNA"/>
</dbReference>
<gene>
    <name evidence="1" type="ORF">HPB50_008539</name>
</gene>
<evidence type="ECO:0000313" key="2">
    <source>
        <dbReference type="Proteomes" id="UP000821845"/>
    </source>
</evidence>
<dbReference type="Proteomes" id="UP000821845">
    <property type="component" value="Chromosome 4"/>
</dbReference>
<comment type="caution">
    <text evidence="1">The sequence shown here is derived from an EMBL/GenBank/DDBJ whole genome shotgun (WGS) entry which is preliminary data.</text>
</comment>
<evidence type="ECO:0000313" key="1">
    <source>
        <dbReference type="EMBL" id="KAH6932665.1"/>
    </source>
</evidence>
<accession>A0ACB7SD79</accession>
<proteinExistence type="predicted"/>
<name>A0ACB7SD79_HYAAI</name>
<reference evidence="1" key="1">
    <citation type="submission" date="2020-05" db="EMBL/GenBank/DDBJ databases">
        <title>Large-scale comparative analyses of tick genomes elucidate their genetic diversity and vector capacities.</title>
        <authorList>
            <person name="Jia N."/>
            <person name="Wang J."/>
            <person name="Shi W."/>
            <person name="Du L."/>
            <person name="Sun Y."/>
            <person name="Zhan W."/>
            <person name="Jiang J."/>
            <person name="Wang Q."/>
            <person name="Zhang B."/>
            <person name="Ji P."/>
            <person name="Sakyi L.B."/>
            <person name="Cui X."/>
            <person name="Yuan T."/>
            <person name="Jiang B."/>
            <person name="Yang W."/>
            <person name="Lam T.T.-Y."/>
            <person name="Chang Q."/>
            <person name="Ding S."/>
            <person name="Wang X."/>
            <person name="Zhu J."/>
            <person name="Ruan X."/>
            <person name="Zhao L."/>
            <person name="Wei J."/>
            <person name="Que T."/>
            <person name="Du C."/>
            <person name="Cheng J."/>
            <person name="Dai P."/>
            <person name="Han X."/>
            <person name="Huang E."/>
            <person name="Gao Y."/>
            <person name="Liu J."/>
            <person name="Shao H."/>
            <person name="Ye R."/>
            <person name="Li L."/>
            <person name="Wei W."/>
            <person name="Wang X."/>
            <person name="Wang C."/>
            <person name="Yang T."/>
            <person name="Huo Q."/>
            <person name="Li W."/>
            <person name="Guo W."/>
            <person name="Chen H."/>
            <person name="Zhou L."/>
            <person name="Ni X."/>
            <person name="Tian J."/>
            <person name="Zhou Y."/>
            <person name="Sheng Y."/>
            <person name="Liu T."/>
            <person name="Pan Y."/>
            <person name="Xia L."/>
            <person name="Li J."/>
            <person name="Zhao F."/>
            <person name="Cao W."/>
        </authorList>
    </citation>
    <scope>NUCLEOTIDE SEQUENCE</scope>
    <source>
        <strain evidence="1">Hyas-2018</strain>
    </source>
</reference>
<organism evidence="1 2">
    <name type="scientific">Hyalomma asiaticum</name>
    <name type="common">Tick</name>
    <dbReference type="NCBI Taxonomy" id="266040"/>
    <lineage>
        <taxon>Eukaryota</taxon>
        <taxon>Metazoa</taxon>
        <taxon>Ecdysozoa</taxon>
        <taxon>Arthropoda</taxon>
        <taxon>Chelicerata</taxon>
        <taxon>Arachnida</taxon>
        <taxon>Acari</taxon>
        <taxon>Parasitiformes</taxon>
        <taxon>Ixodida</taxon>
        <taxon>Ixodoidea</taxon>
        <taxon>Ixodidae</taxon>
        <taxon>Hyalomminae</taxon>
        <taxon>Hyalomma</taxon>
    </lineage>
</organism>
<protein>
    <submittedName>
        <fullName evidence="1">Uncharacterized protein</fullName>
    </submittedName>
</protein>
<sequence length="915" mass="100005">MHLGMSGQNHLQFKCCVCCVFVIAAAAGTALLVTLFILHRLGAPKHAKAHEGRAAVENVTVSTNLGLIEGVALQVLDKRVVAFYGVPFAQPPVGPRRYRVPQRHAPWKATFNATEREDVRCAQVAGGEYFESQTNSSADEDCLVMDIFVPSSAYYRTSRAIVVVLHGGGFRTGSNRHPLYDGRWLASVGDVVVAVPNYRLGPLGFLRSGEGAPDGPGNQGLWDQLLAIQWMRANAASFGASSNRVTLLGVDSGAVSAGLHLLSPLSRQFFERAVLAGGSPFIMSRYSAFAELDELRQLAATVCDEPPSEPASAIEKEEQALKKPSMACLRAATAEHIVESLEEFDGVSARPFGPVYGANDSAEDDFFLPTASGDSYLLPDEEGVGGAFGGKALVIGYSANEGEYFLRQFIGQWDLESADSLPRPLVRLLLDRLVLHFFGQEQLAELRTLYFGDLLADNDSSSFSSAADAYLQAASFLGDVLVKCPARMMAELSSAGGASVYFYELDYNVNALAVDEGAGLKGRWSGAPHYTDALFMLGAFLEATVDGGMVDGGHVFSTSRRMMGKVGAFARTGVPDRTRDVPWPLYRRQGREMAAISLNRLRIETLPRDERCRALARSSRWSFYGNIVESSSAAVEVVAVQVRLGRRCLSVVSIYACPKIKVPMKSLIKDICSRCPPPRILCGDFNAHHSLWSDKMVDARGKEIVDAMDAENLCVANDKKPTFFRPPNSTSVIDLRFFGNIRSYGGHEDHPTTVNFYIFRLLTIYAPMKAAIKGNVEAHEDILPVLSGVLEAGVKDSECKKEKLHARLERKLEELCFALPDTSTMAALPSTSKDQHYSKATTEYSVIYYLAGYTVHKISKRNGCLSCLADIQSDAPNMPAAWLTFARSFKEMSLEHPTEDVPVLEMHRKHNIKGT</sequence>
<keyword evidence="2" id="KW-1185">Reference proteome</keyword>